<dbReference type="Proteomes" id="UP000230423">
    <property type="component" value="Unassembled WGS sequence"/>
</dbReference>
<gene>
    <name evidence="2" type="ORF">TELCIR_00342</name>
</gene>
<sequence>MPHAALSAAFVFLVKSIKFQTKLVTAILGKILVAFCQNSSSRLDSAGIVLLKVQGPQTFLEGYKQGGLVRYLHLAQVVVTEATAIVFHPTPHSKPLVVEFPSDETFVESQNDSKKDPLIFWFNGGPGCSSMDGLLNEMGPYFVNLDGKSLRENPDSWNKMASMVYIESPVGVGYSYSTDGNITSDDDQASLDNYEAIKLFFTNFTDGCNTMMEDIFQTLYYGGLNPYDIYRDCDANPTFNVENMTLVWQGTSGSNNFIDTFKEKTGDALKFLKVSKLLYGDAPCVNDFAVNTYMNDAEVRKTLNIPTDLPRWEICSNEVKAAYREQYESMASFIKGIIAANIRVLLYFGDTDMVCNFLMGQKFSYSLGLEETLGKTPWTFKHQIAGFKTLYKGLTFITELAVAGELPPCIANPYFITPITLFQYHWRLYEVLPEQQLLNCKIVRCSRCPRSMII</sequence>
<dbReference type="Pfam" id="PF00450">
    <property type="entry name" value="Peptidase_S10"/>
    <property type="match status" value="2"/>
</dbReference>
<dbReference type="SUPFAM" id="SSF53474">
    <property type="entry name" value="alpha/beta-Hydrolases"/>
    <property type="match status" value="1"/>
</dbReference>
<name>A0A2G9V4V3_TELCI</name>
<keyword evidence="2" id="KW-0378">Hydrolase</keyword>
<dbReference type="EMBL" id="KZ344994">
    <property type="protein sequence ID" value="PIO77527.1"/>
    <property type="molecule type" value="Genomic_DNA"/>
</dbReference>
<accession>A0A2G9V4V3</accession>
<reference evidence="2 3" key="1">
    <citation type="submission" date="2015-09" db="EMBL/GenBank/DDBJ databases">
        <title>Draft genome of the parasitic nematode Teladorsagia circumcincta isolate WARC Sus (inbred).</title>
        <authorList>
            <person name="Mitreva M."/>
        </authorList>
    </citation>
    <scope>NUCLEOTIDE SEQUENCE [LARGE SCALE GENOMIC DNA]</scope>
    <source>
        <strain evidence="2 3">S</strain>
    </source>
</reference>
<dbReference type="PANTHER" id="PTHR11802:SF418">
    <property type="entry name" value="SERINE CARBOXYPEPTIDASE CTSA-1.1"/>
    <property type="match status" value="1"/>
</dbReference>
<dbReference type="AlphaFoldDB" id="A0A2G9V4V3"/>
<dbReference type="OrthoDB" id="443318at2759"/>
<evidence type="ECO:0000256" key="1">
    <source>
        <dbReference type="ARBA" id="ARBA00009431"/>
    </source>
</evidence>
<comment type="similarity">
    <text evidence="1">Belongs to the peptidase S10 family.</text>
</comment>
<dbReference type="Gene3D" id="3.40.50.1820">
    <property type="entry name" value="alpha/beta hydrolase"/>
    <property type="match status" value="2"/>
</dbReference>
<dbReference type="FunFam" id="3.40.50.12670:FF:000002">
    <property type="entry name" value="Carboxypeptidase"/>
    <property type="match status" value="1"/>
</dbReference>
<dbReference type="InterPro" id="IPR029058">
    <property type="entry name" value="AB_hydrolase_fold"/>
</dbReference>
<keyword evidence="3" id="KW-1185">Reference proteome</keyword>
<keyword evidence="2" id="KW-0645">Protease</keyword>
<dbReference type="PANTHER" id="PTHR11802">
    <property type="entry name" value="SERINE PROTEASE FAMILY S10 SERINE CARBOXYPEPTIDASE"/>
    <property type="match status" value="1"/>
</dbReference>
<dbReference type="InterPro" id="IPR001563">
    <property type="entry name" value="Peptidase_S10"/>
</dbReference>
<proteinExistence type="inferred from homology"/>
<evidence type="ECO:0000313" key="2">
    <source>
        <dbReference type="EMBL" id="PIO77527.1"/>
    </source>
</evidence>
<evidence type="ECO:0000313" key="3">
    <source>
        <dbReference type="Proteomes" id="UP000230423"/>
    </source>
</evidence>
<protein>
    <submittedName>
        <fullName evidence="2">Serine carboxypeptidase</fullName>
    </submittedName>
</protein>
<dbReference type="GO" id="GO:0006508">
    <property type="term" value="P:proteolysis"/>
    <property type="evidence" value="ECO:0007669"/>
    <property type="project" value="InterPro"/>
</dbReference>
<dbReference type="GO" id="GO:0004185">
    <property type="term" value="F:serine-type carboxypeptidase activity"/>
    <property type="evidence" value="ECO:0007669"/>
    <property type="project" value="InterPro"/>
</dbReference>
<organism evidence="2 3">
    <name type="scientific">Teladorsagia circumcincta</name>
    <name type="common">Brown stomach worm</name>
    <name type="synonym">Ostertagia circumcincta</name>
    <dbReference type="NCBI Taxonomy" id="45464"/>
    <lineage>
        <taxon>Eukaryota</taxon>
        <taxon>Metazoa</taxon>
        <taxon>Ecdysozoa</taxon>
        <taxon>Nematoda</taxon>
        <taxon>Chromadorea</taxon>
        <taxon>Rhabditida</taxon>
        <taxon>Rhabditina</taxon>
        <taxon>Rhabditomorpha</taxon>
        <taxon>Strongyloidea</taxon>
        <taxon>Trichostrongylidae</taxon>
        <taxon>Teladorsagia</taxon>
    </lineage>
</organism>
<keyword evidence="2" id="KW-0121">Carboxypeptidase</keyword>